<dbReference type="KEGG" id="mac:MA_1126"/>
<dbReference type="EnsemblBacteria" id="AAM04547">
    <property type="protein sequence ID" value="AAM04547"/>
    <property type="gene ID" value="MA_1126"/>
</dbReference>
<dbReference type="AlphaFoldDB" id="Q8TRP9"/>
<evidence type="ECO:0008006" key="4">
    <source>
        <dbReference type="Google" id="ProtNLM"/>
    </source>
</evidence>
<dbReference type="EMBL" id="AE010299">
    <property type="protein sequence ID" value="AAM04547.1"/>
    <property type="molecule type" value="Genomic_DNA"/>
</dbReference>
<evidence type="ECO:0000313" key="3">
    <source>
        <dbReference type="Proteomes" id="UP000002487"/>
    </source>
</evidence>
<reference evidence="2 3" key="1">
    <citation type="journal article" date="2002" name="Genome Res.">
        <title>The genome of Methanosarcina acetivorans reveals extensive metabolic and physiological diversity.</title>
        <authorList>
            <person name="Galagan J.E."/>
            <person name="Nusbaum C."/>
            <person name="Roy A."/>
            <person name="Endrizzi M.G."/>
            <person name="Macdonald P."/>
            <person name="FitzHugh W."/>
            <person name="Calvo S."/>
            <person name="Engels R."/>
            <person name="Smirnov S."/>
            <person name="Atnoor D."/>
            <person name="Brown A."/>
            <person name="Allen N."/>
            <person name="Naylor J."/>
            <person name="Stange-Thomann N."/>
            <person name="DeArellano K."/>
            <person name="Johnson R."/>
            <person name="Linton L."/>
            <person name="McEwan P."/>
            <person name="McKernan K."/>
            <person name="Talamas J."/>
            <person name="Tirrell A."/>
            <person name="Ye W."/>
            <person name="Zimmer A."/>
            <person name="Barber R.D."/>
            <person name="Cann I."/>
            <person name="Graham D.E."/>
            <person name="Grahame D.A."/>
            <person name="Guss A."/>
            <person name="Hedderich R."/>
            <person name="Ingram-Smith C."/>
            <person name="Kuettner C.H."/>
            <person name="Krzycki J.A."/>
            <person name="Leigh J.A."/>
            <person name="Li W."/>
            <person name="Liu J."/>
            <person name="Mukhopadhyay B."/>
            <person name="Reeve J.N."/>
            <person name="Smith K."/>
            <person name="Springer T.A."/>
            <person name="Umayam L.A."/>
            <person name="White O."/>
            <person name="White R.H."/>
            <person name="de Macario E.C."/>
            <person name="Ferry J.G."/>
            <person name="Jarrell K.F."/>
            <person name="Jing H."/>
            <person name="Macario A.J.L."/>
            <person name="Paulsen I."/>
            <person name="Pritchett M."/>
            <person name="Sowers K.R."/>
            <person name="Swanson R.V."/>
            <person name="Zinder S.H."/>
            <person name="Lander E."/>
            <person name="Metcalf W.W."/>
            <person name="Birren B."/>
        </authorList>
    </citation>
    <scope>NUCLEOTIDE SEQUENCE [LARGE SCALE GENOMIC DNA]</scope>
    <source>
        <strain evidence="3">ATCC 35395 / DSM 2834 / JCM 12185 / C2A</strain>
    </source>
</reference>
<dbReference type="InterPro" id="IPR026453">
    <property type="entry name" value="PGF_pre_PGF"/>
</dbReference>
<dbReference type="InParanoid" id="Q8TRP9"/>
<dbReference type="Proteomes" id="UP000002487">
    <property type="component" value="Chromosome"/>
</dbReference>
<dbReference type="NCBIfam" id="TIGR04213">
    <property type="entry name" value="PGF_pre_PGF"/>
    <property type="match status" value="1"/>
</dbReference>
<accession>Q8TRP9</accession>
<evidence type="ECO:0000313" key="2">
    <source>
        <dbReference type="EMBL" id="AAM04547.1"/>
    </source>
</evidence>
<gene>
    <name evidence="2" type="ordered locus">MA_1126</name>
</gene>
<feature type="compositionally biased region" description="Low complexity" evidence="1">
    <location>
        <begin position="652"/>
        <end position="685"/>
    </location>
</feature>
<evidence type="ECO:0000256" key="1">
    <source>
        <dbReference type="SAM" id="MobiDB-lite"/>
    </source>
</evidence>
<name>Q8TRP9_METAC</name>
<proteinExistence type="predicted"/>
<sequence length="906" mass="101184">MIQRIFFPLSFTKDKGLQPTYLARNNFGIKHSEGKYLFGTTNVSLKNYEDVSGVKIILAWASEDEEKTIENFYPLLKYTISGSIVSEIEDGSINTSYTNIGIQGNGMTGLGKSDEYGNYKFGNLSIDYWLEYGNYSLIAFKYIPSEGKYLFGTTNVSLNNYEDVSEVKIILDWASEDEEKAIENFYPLLKYIISGNVFSDVQDKTVNASDTNVVIQGNGMTGLGKSDEYGNYKFGNLSIDYWLEYGNYSLIAFKYIPSEGRYLFGTTNVSLKNYEEVSGVKIILDWASEDEEKTIENFYPLLKYTISGSIVSEIEDGSINTSYTNIGIQGNGMTGLGKSDEYGNYKFGNLSIDYWLEYGNYSLIAFKYIPSEGKYLFGTTNVSLNNYEDVSEVKIILDWASEDEEKAIENFYPLLKYIISGNVFSDVQDKTVNASDTNVVIQGNGMTGLGKSDEYGNYKFGNLSIDYWLEYGNYSLIAFKYIPPEGRYLFGTTNTSLGDIETVSDVNIILDWANEAEEKIIESFFPLFKYSFSGSVFSNIQNENINVSNTHVVIQGNGITGIRKCDDYGNYKSGDLGSDSWLEYGKNYSVTAFKYIPSQGKYLFGTTIVSLKNCEEVSDVNVELDWASGDEEKAIENFYPLLRYTISGSVLDSSDNSSSDNSNSDNSSGEGSSSDGSSSGSSHSSSGGGGSPEPARNVEVRELSQAFITNGQPVRFDLTRNATSVVYVSFDAKKTAGKTTTVVEMLKNKSTLTPDALTGEVYNYLNIWVGNGGYATEMNIENATVCFKVEKSWIQDKGIDQSSIILNRYSDKKWNELPTTLLGKDDKYMYFTAKTPEFSPFAIAGKTIVDETGNVIATTSKTQENKQNNTTLEIEQTSEQRERSTPGFEMIYCVIWLLGLFLYRRR</sequence>
<protein>
    <recommendedName>
        <fullName evidence="4">Cell surface protein</fullName>
    </recommendedName>
</protein>
<organism evidence="2 3">
    <name type="scientific">Methanosarcina acetivorans (strain ATCC 35395 / DSM 2834 / JCM 12185 / C2A)</name>
    <dbReference type="NCBI Taxonomy" id="188937"/>
    <lineage>
        <taxon>Archaea</taxon>
        <taxon>Methanobacteriati</taxon>
        <taxon>Methanobacteriota</taxon>
        <taxon>Stenosarchaea group</taxon>
        <taxon>Methanomicrobia</taxon>
        <taxon>Methanosarcinales</taxon>
        <taxon>Methanosarcinaceae</taxon>
        <taxon>Methanosarcina</taxon>
    </lineage>
</organism>
<dbReference type="HOGENOM" id="CLU_320208_0_0_2"/>
<feature type="region of interest" description="Disordered" evidence="1">
    <location>
        <begin position="652"/>
        <end position="695"/>
    </location>
</feature>
<keyword evidence="3" id="KW-1185">Reference proteome</keyword>